<proteinExistence type="predicted"/>
<keyword evidence="1" id="KW-1185">Reference proteome</keyword>
<gene>
    <name evidence="2" type="primary">LOC142164593</name>
</gene>
<name>A0AC58S0Z1_TOBAC</name>
<protein>
    <submittedName>
        <fullName evidence="2">Uncharacterized protein LOC142164593</fullName>
    </submittedName>
</protein>
<organism evidence="1 2">
    <name type="scientific">Nicotiana tabacum</name>
    <name type="common">Common tobacco</name>
    <dbReference type="NCBI Taxonomy" id="4097"/>
    <lineage>
        <taxon>Eukaryota</taxon>
        <taxon>Viridiplantae</taxon>
        <taxon>Streptophyta</taxon>
        <taxon>Embryophyta</taxon>
        <taxon>Tracheophyta</taxon>
        <taxon>Spermatophyta</taxon>
        <taxon>Magnoliopsida</taxon>
        <taxon>eudicotyledons</taxon>
        <taxon>Gunneridae</taxon>
        <taxon>Pentapetalae</taxon>
        <taxon>asterids</taxon>
        <taxon>lamiids</taxon>
        <taxon>Solanales</taxon>
        <taxon>Solanaceae</taxon>
        <taxon>Nicotianoideae</taxon>
        <taxon>Nicotianeae</taxon>
        <taxon>Nicotiana</taxon>
    </lineage>
</organism>
<sequence length="293" mass="34865">MTWLIWNIRGLNKRYKQKEINQYIKDKHIKLAGLVETKVKEGNAVKIIWDEQVYTVQLLDKQDQFIQCLVTGKQNGMYCYLTVVYGHNDADQRRNLCENIKILAQNTKGPWLIGGVFKGILTIQDKISKVHVTSADIKNLDKLCHDIGIIELPWRGDYFTWTNKHQGVDRVWSRIDGMFGNDMWMMNYSHLSTEYGEPNISDHNPMCINIRQPRRLSKSLFRFFNIWACHLDFEMIIREEWNRNKVAGKMEKIWVKLKWMKRHFRQLNEIEFKGVAEKIDQARQTIYHIQSQM</sequence>
<accession>A0AC58S0Z1</accession>
<evidence type="ECO:0000313" key="2">
    <source>
        <dbReference type="RefSeq" id="XP_075078652.1"/>
    </source>
</evidence>
<dbReference type="Proteomes" id="UP000790787">
    <property type="component" value="Chromosome 1"/>
</dbReference>
<evidence type="ECO:0000313" key="1">
    <source>
        <dbReference type="Proteomes" id="UP000790787"/>
    </source>
</evidence>
<dbReference type="RefSeq" id="XP_075078652.1">
    <property type="nucleotide sequence ID" value="XM_075222551.1"/>
</dbReference>
<reference evidence="1" key="1">
    <citation type="journal article" date="2014" name="Nat. Commun.">
        <title>The tobacco genome sequence and its comparison with those of tomato and potato.</title>
        <authorList>
            <person name="Sierro N."/>
            <person name="Battey J.N."/>
            <person name="Ouadi S."/>
            <person name="Bakaher N."/>
            <person name="Bovet L."/>
            <person name="Willig A."/>
            <person name="Goepfert S."/>
            <person name="Peitsch M.C."/>
            <person name="Ivanov N.V."/>
        </authorList>
    </citation>
    <scope>NUCLEOTIDE SEQUENCE [LARGE SCALE GENOMIC DNA]</scope>
</reference>
<reference evidence="2" key="2">
    <citation type="submission" date="2025-08" db="UniProtKB">
        <authorList>
            <consortium name="RefSeq"/>
        </authorList>
    </citation>
    <scope>IDENTIFICATION</scope>
    <source>
        <tissue evidence="2">Leaf</tissue>
    </source>
</reference>